<evidence type="ECO:0000313" key="3">
    <source>
        <dbReference type="EMBL" id="EBX1945285.1"/>
    </source>
</evidence>
<feature type="chain" id="PRO_5026010586" evidence="2">
    <location>
        <begin position="18"/>
        <end position="330"/>
    </location>
</feature>
<sequence length="330" mass="35108">MFRAITLLLLISAVAHAQDPAPRQWSRAGGATTTTPPPSAAATSTPPADLAGPEAQSRHLTDDMNIPLPVASPALKSAATEIAPLTPDEVREMVKLQDGIDRALAPAQVVPRISSLTVDLAPGASLPLLRTSPGHTSNISLIDSTGAPWPVELEPINSAEDAFDVRWVPGLPVISVQALRPYRQGNLTLSLPGLNVPVVVSLTSGEASPAGRTWTVDSRLDLRIPRRGPGASEVLSPASKVGLYNSTLQAFLDGIPPANARRLKTSNSVEETTVWQMGDDLYVRSRAMLRDEFEETSSSADGMRLWKLPLSPLLTFSVAGRSVPLQVHLE</sequence>
<protein>
    <submittedName>
        <fullName evidence="3">Conjugal transfer protein TraN</fullName>
    </submittedName>
</protein>
<dbReference type="AlphaFoldDB" id="A0A5W5JYK8"/>
<accession>A0A5W5JYK8</accession>
<name>A0A5W5JYK8_SALET</name>
<gene>
    <name evidence="3" type="ORF">DRD48_16645</name>
</gene>
<reference evidence="3" key="1">
    <citation type="submission" date="2018-06" db="EMBL/GenBank/DDBJ databases">
        <authorList>
            <person name="Ashton P.M."/>
            <person name="Dallman T."/>
            <person name="Nair S."/>
            <person name="De Pinna E."/>
            <person name="Peters T."/>
            <person name="Grant K."/>
        </authorList>
    </citation>
    <scope>NUCLEOTIDE SEQUENCE</scope>
    <source>
        <strain evidence="3">187601</strain>
    </source>
</reference>
<feature type="region of interest" description="Disordered" evidence="1">
    <location>
        <begin position="20"/>
        <end position="58"/>
    </location>
</feature>
<evidence type="ECO:0000256" key="2">
    <source>
        <dbReference type="SAM" id="SignalP"/>
    </source>
</evidence>
<keyword evidence="2" id="KW-0732">Signal</keyword>
<dbReference type="Pfam" id="PF12293">
    <property type="entry name" value="T4BSS_DotH_IcmK"/>
    <property type="match status" value="1"/>
</dbReference>
<dbReference type="EMBL" id="AAHKMO010000022">
    <property type="protein sequence ID" value="EBX1945285.1"/>
    <property type="molecule type" value="Genomic_DNA"/>
</dbReference>
<dbReference type="InterPro" id="IPR022073">
    <property type="entry name" value="T4BSS_DotH_IcmK"/>
</dbReference>
<feature type="compositionally biased region" description="Low complexity" evidence="1">
    <location>
        <begin position="28"/>
        <end position="48"/>
    </location>
</feature>
<feature type="signal peptide" evidence="2">
    <location>
        <begin position="1"/>
        <end position="17"/>
    </location>
</feature>
<organism evidence="3">
    <name type="scientific">Salmonella enterica subsp. enterica serovar Saintpaul</name>
    <dbReference type="NCBI Taxonomy" id="90105"/>
    <lineage>
        <taxon>Bacteria</taxon>
        <taxon>Pseudomonadati</taxon>
        <taxon>Pseudomonadota</taxon>
        <taxon>Gammaproteobacteria</taxon>
        <taxon>Enterobacterales</taxon>
        <taxon>Enterobacteriaceae</taxon>
        <taxon>Salmonella</taxon>
    </lineage>
</organism>
<comment type="caution">
    <text evidence="3">The sequence shown here is derived from an EMBL/GenBank/DDBJ whole genome shotgun (WGS) entry which is preliminary data.</text>
</comment>
<evidence type="ECO:0000256" key="1">
    <source>
        <dbReference type="SAM" id="MobiDB-lite"/>
    </source>
</evidence>
<proteinExistence type="predicted"/>